<dbReference type="PANTHER" id="PTHR43319">
    <property type="entry name" value="BETA-LACTAMASE-RELATED"/>
    <property type="match status" value="1"/>
</dbReference>
<dbReference type="Pfam" id="PF00144">
    <property type="entry name" value="Beta-lactamase"/>
    <property type="match status" value="1"/>
</dbReference>
<reference evidence="2 3" key="1">
    <citation type="submission" date="2016-11" db="EMBL/GenBank/DDBJ databases">
        <authorList>
            <person name="Jaros S."/>
            <person name="Januszkiewicz K."/>
            <person name="Wedrychowicz H."/>
        </authorList>
    </citation>
    <scope>NUCLEOTIDE SEQUENCE [LARGE SCALE GENOMIC DNA]</scope>
    <source>
        <strain evidence="2 3">CGMCC 1.7049</strain>
    </source>
</reference>
<gene>
    <name evidence="2" type="ORF">SAMN04488068_2172</name>
</gene>
<dbReference type="AlphaFoldDB" id="A0A1M5PDD2"/>
<evidence type="ECO:0000259" key="1">
    <source>
        <dbReference type="Pfam" id="PF00144"/>
    </source>
</evidence>
<dbReference type="InterPro" id="IPR012338">
    <property type="entry name" value="Beta-lactam/transpept-like"/>
</dbReference>
<keyword evidence="3" id="KW-1185">Reference proteome</keyword>
<dbReference type="Proteomes" id="UP000199758">
    <property type="component" value="Unassembled WGS sequence"/>
</dbReference>
<evidence type="ECO:0000313" key="3">
    <source>
        <dbReference type="Proteomes" id="UP000199758"/>
    </source>
</evidence>
<proteinExistence type="predicted"/>
<dbReference type="STRING" id="490188.SAMN04488068_2172"/>
<organism evidence="2 3">
    <name type="scientific">Hydrocarboniphaga daqingensis</name>
    <dbReference type="NCBI Taxonomy" id="490188"/>
    <lineage>
        <taxon>Bacteria</taxon>
        <taxon>Pseudomonadati</taxon>
        <taxon>Pseudomonadota</taxon>
        <taxon>Gammaproteobacteria</taxon>
        <taxon>Nevskiales</taxon>
        <taxon>Nevskiaceae</taxon>
        <taxon>Hydrocarboniphaga</taxon>
    </lineage>
</organism>
<sequence>MSLKAILKPRRLPVPKDLASVTTRDASAEVDPASVDMTAEQVERIWSNVERLYRTGLQSAISLTVRRKGRIIIRRSIGHAQIGTDLKPGLLCTPETPICLFSASKAITAMLVHKLVEQRHLQLDDRIARFIPEYGVEGKGATTVRHLLAHRAGIPRVPAGATPEMLFDWNDVVARLCAAKPINATGDTQSYHAITGGFILGELAQRVSGASLPDLLRDIITEPMGLKTMSFGVPVERRAQAALNYHTGLHPVFPLTSFIQNVLGASFAEVVRISNTPEFMSALIPAGNIYANSDDAGAFYQMMLQNGEYNGKQIFKAATIAEAIRPAGPIHIDRTLLVPVRFSAGFVLGEWPVGLYGHNCRSAYGHLGFLSTICWADPARDISVGFVNSGKSVSADQLAPVASILGGISSACRPVARSRRGVN</sequence>
<accession>A0A1M5PDD2</accession>
<dbReference type="InterPro" id="IPR052907">
    <property type="entry name" value="Beta-lactamase/esterase"/>
</dbReference>
<evidence type="ECO:0000313" key="2">
    <source>
        <dbReference type="EMBL" id="SHG99742.1"/>
    </source>
</evidence>
<dbReference type="Gene3D" id="3.40.710.10">
    <property type="entry name" value="DD-peptidase/beta-lactamase superfamily"/>
    <property type="match status" value="1"/>
</dbReference>
<dbReference type="EMBL" id="FQWZ01000004">
    <property type="protein sequence ID" value="SHG99742.1"/>
    <property type="molecule type" value="Genomic_DNA"/>
</dbReference>
<name>A0A1M5PDD2_9GAMM</name>
<dbReference type="RefSeq" id="WP_072897373.1">
    <property type="nucleotide sequence ID" value="NZ_FQWZ01000004.1"/>
</dbReference>
<dbReference type="SUPFAM" id="SSF56601">
    <property type="entry name" value="beta-lactamase/transpeptidase-like"/>
    <property type="match status" value="1"/>
</dbReference>
<dbReference type="PANTHER" id="PTHR43319:SF3">
    <property type="entry name" value="BETA-LACTAMASE-RELATED DOMAIN-CONTAINING PROTEIN"/>
    <property type="match status" value="1"/>
</dbReference>
<feature type="domain" description="Beta-lactamase-related" evidence="1">
    <location>
        <begin position="51"/>
        <end position="389"/>
    </location>
</feature>
<dbReference type="InterPro" id="IPR001466">
    <property type="entry name" value="Beta-lactam-related"/>
</dbReference>
<protein>
    <submittedName>
        <fullName evidence="2">CubicO group peptidase, beta-lactamase class C family</fullName>
    </submittedName>
</protein>
<dbReference type="OrthoDB" id="5705574at2"/>